<dbReference type="EMBL" id="JBHLSW010000006">
    <property type="protein sequence ID" value="MFC0634047.1"/>
    <property type="molecule type" value="Genomic_DNA"/>
</dbReference>
<dbReference type="Proteomes" id="UP001589906">
    <property type="component" value="Unassembled WGS sequence"/>
</dbReference>
<evidence type="ECO:0000259" key="1">
    <source>
        <dbReference type="PROSITE" id="PS50925"/>
    </source>
</evidence>
<dbReference type="RefSeq" id="WP_376836156.1">
    <property type="nucleotide sequence ID" value="NZ_JBHLSW010000006.1"/>
</dbReference>
<dbReference type="InterPro" id="IPR036046">
    <property type="entry name" value="Acylphosphatase-like_dom_sf"/>
</dbReference>
<dbReference type="SMART" id="SM01034">
    <property type="entry name" value="BLUF"/>
    <property type="match status" value="1"/>
</dbReference>
<evidence type="ECO:0000313" key="2">
    <source>
        <dbReference type="EMBL" id="MFC0634047.1"/>
    </source>
</evidence>
<feature type="domain" description="BLUF" evidence="1">
    <location>
        <begin position="1"/>
        <end position="93"/>
    </location>
</feature>
<organism evidence="2 3">
    <name type="scientific">Brevundimonas balnearis</name>
    <dbReference type="NCBI Taxonomy" id="1572858"/>
    <lineage>
        <taxon>Bacteria</taxon>
        <taxon>Pseudomonadati</taxon>
        <taxon>Pseudomonadota</taxon>
        <taxon>Alphaproteobacteria</taxon>
        <taxon>Caulobacterales</taxon>
        <taxon>Caulobacteraceae</taxon>
        <taxon>Brevundimonas</taxon>
    </lineage>
</organism>
<reference evidence="2 3" key="1">
    <citation type="submission" date="2024-09" db="EMBL/GenBank/DDBJ databases">
        <authorList>
            <person name="Sun Q."/>
            <person name="Mori K."/>
        </authorList>
    </citation>
    <scope>NUCLEOTIDE SEQUENCE [LARGE SCALE GENOMIC DNA]</scope>
    <source>
        <strain evidence="2 3">NCAIM B.02621</strain>
    </source>
</reference>
<name>A0ABV6R334_9CAUL</name>
<dbReference type="PROSITE" id="PS50925">
    <property type="entry name" value="BLUF"/>
    <property type="match status" value="1"/>
</dbReference>
<comment type="caution">
    <text evidence="2">The sequence shown here is derived from an EMBL/GenBank/DDBJ whole genome shotgun (WGS) entry which is preliminary data.</text>
</comment>
<dbReference type="InterPro" id="IPR007024">
    <property type="entry name" value="BLUF_domain"/>
</dbReference>
<sequence>MRALYVSAAVGDAGRSLATLAEILGQSDRNNRRDHVSGVLARHEGLFLQAIEGARIDLDRLLERLRRDPRHDDVRLLAYGPASERAFAAWGLALADVSSDPGLAKGRRLDELTPDDALAILKRAATRIPVAA</sequence>
<keyword evidence="3" id="KW-1185">Reference proteome</keyword>
<dbReference type="Pfam" id="PF04940">
    <property type="entry name" value="BLUF"/>
    <property type="match status" value="1"/>
</dbReference>
<accession>A0ABV6R334</accession>
<proteinExistence type="predicted"/>
<gene>
    <name evidence="2" type="ORF">ACFFGE_09170</name>
</gene>
<dbReference type="Gene3D" id="3.30.70.100">
    <property type="match status" value="1"/>
</dbReference>
<protein>
    <submittedName>
        <fullName evidence="2">BLUF domain-containing protein</fullName>
    </submittedName>
</protein>
<evidence type="ECO:0000313" key="3">
    <source>
        <dbReference type="Proteomes" id="UP001589906"/>
    </source>
</evidence>
<dbReference type="SUPFAM" id="SSF54975">
    <property type="entry name" value="Acylphosphatase/BLUF domain-like"/>
    <property type="match status" value="1"/>
</dbReference>